<evidence type="ECO:0000313" key="4">
    <source>
        <dbReference type="EMBL" id="MBM7840939.1"/>
    </source>
</evidence>
<proteinExistence type="inferred from homology"/>
<comment type="similarity">
    <text evidence="1 3">Belongs to the DapA family.</text>
</comment>
<evidence type="ECO:0000313" key="5">
    <source>
        <dbReference type="Proteomes" id="UP001179280"/>
    </source>
</evidence>
<dbReference type="Proteomes" id="UP001179280">
    <property type="component" value="Unassembled WGS sequence"/>
</dbReference>
<protein>
    <submittedName>
        <fullName evidence="4">4-hydroxy-tetrahydrodipicolinate synthase</fullName>
        <ecNumber evidence="4">4.3.3.7</ecNumber>
    </submittedName>
</protein>
<dbReference type="Pfam" id="PF00701">
    <property type="entry name" value="DHDPS"/>
    <property type="match status" value="1"/>
</dbReference>
<sequence>MERNFPGGVWPVMLTPFKENAIDYKALEELIEWYIRNNVSGLFSVCQSSEMFFLTDEEATNLAAFITKKVNGRIPVIASGHTADTIEKQAKQVKNMYSTGVDAVILITNRLANEEENDTTFETNVNQLLDLIPSHIPLGFYECPVPYKRLIQPGILRRLAQTGRFYFLKDTCCDQQQIEGKINAVEGTALRIYNANTATLLDTLKAGVFGYSGVMANFQPDLYAWLVNNYEKEPIRAKELQNFLSMSALIERQHYPANAKYYLQTLGLSWLEDTRVNANQVLNSTEKTEVRQLKELTNEYRKRLEKWIV</sequence>
<dbReference type="SMART" id="SM01130">
    <property type="entry name" value="DHDPS"/>
    <property type="match status" value="1"/>
</dbReference>
<dbReference type="InterPro" id="IPR013785">
    <property type="entry name" value="Aldolase_TIM"/>
</dbReference>
<evidence type="ECO:0000256" key="3">
    <source>
        <dbReference type="PIRNR" id="PIRNR001365"/>
    </source>
</evidence>
<dbReference type="PIRSF" id="PIRSF001365">
    <property type="entry name" value="DHDPS"/>
    <property type="match status" value="1"/>
</dbReference>
<dbReference type="CDD" id="cd00408">
    <property type="entry name" value="DHDPS-like"/>
    <property type="match status" value="1"/>
</dbReference>
<dbReference type="PANTHER" id="PTHR12128">
    <property type="entry name" value="DIHYDRODIPICOLINATE SYNTHASE"/>
    <property type="match status" value="1"/>
</dbReference>
<dbReference type="PANTHER" id="PTHR12128:SF66">
    <property type="entry name" value="4-HYDROXY-2-OXOGLUTARATE ALDOLASE, MITOCHONDRIAL"/>
    <property type="match status" value="1"/>
</dbReference>
<dbReference type="GO" id="GO:0008840">
    <property type="term" value="F:4-hydroxy-tetrahydrodipicolinate synthase activity"/>
    <property type="evidence" value="ECO:0007669"/>
    <property type="project" value="UniProtKB-EC"/>
</dbReference>
<name>A0ABS2T2L9_9BACI</name>
<organism evidence="4 5">
    <name type="scientific">Shouchella xiaoxiensis</name>
    <dbReference type="NCBI Taxonomy" id="766895"/>
    <lineage>
        <taxon>Bacteria</taxon>
        <taxon>Bacillati</taxon>
        <taxon>Bacillota</taxon>
        <taxon>Bacilli</taxon>
        <taxon>Bacillales</taxon>
        <taxon>Bacillaceae</taxon>
        <taxon>Shouchella</taxon>
    </lineage>
</organism>
<dbReference type="InterPro" id="IPR002220">
    <property type="entry name" value="DapA-like"/>
</dbReference>
<dbReference type="Gene3D" id="3.20.20.70">
    <property type="entry name" value="Aldolase class I"/>
    <property type="match status" value="1"/>
</dbReference>
<comment type="caution">
    <text evidence="4">The sequence shown here is derived from an EMBL/GenBank/DDBJ whole genome shotgun (WGS) entry which is preliminary data.</text>
</comment>
<keyword evidence="5" id="KW-1185">Reference proteome</keyword>
<dbReference type="EC" id="4.3.3.7" evidence="4"/>
<evidence type="ECO:0000256" key="2">
    <source>
        <dbReference type="ARBA" id="ARBA00023239"/>
    </source>
</evidence>
<dbReference type="RefSeq" id="WP_204468808.1">
    <property type="nucleotide sequence ID" value="NZ_JAFBCV010000019.1"/>
</dbReference>
<evidence type="ECO:0000256" key="1">
    <source>
        <dbReference type="ARBA" id="ARBA00007592"/>
    </source>
</evidence>
<dbReference type="SUPFAM" id="SSF51569">
    <property type="entry name" value="Aldolase"/>
    <property type="match status" value="1"/>
</dbReference>
<keyword evidence="2 3" id="KW-0456">Lyase</keyword>
<accession>A0ABS2T2L9</accession>
<reference evidence="4" key="1">
    <citation type="submission" date="2021-01" db="EMBL/GenBank/DDBJ databases">
        <title>Genomic Encyclopedia of Type Strains, Phase IV (KMG-IV): sequencing the most valuable type-strain genomes for metagenomic binning, comparative biology and taxonomic classification.</title>
        <authorList>
            <person name="Goeker M."/>
        </authorList>
    </citation>
    <scope>NUCLEOTIDE SEQUENCE</scope>
    <source>
        <strain evidence="4">DSM 21943</strain>
    </source>
</reference>
<gene>
    <name evidence="4" type="ORF">JOC54_004233</name>
</gene>
<dbReference type="EMBL" id="JAFBCV010000019">
    <property type="protein sequence ID" value="MBM7840939.1"/>
    <property type="molecule type" value="Genomic_DNA"/>
</dbReference>